<accession>A0A650CPV4</accession>
<gene>
    <name evidence="1" type="ORF">D1868_07360</name>
</gene>
<organism evidence="1 2">
    <name type="scientific">Stygiolobus azoricus</name>
    <dbReference type="NCBI Taxonomy" id="41675"/>
    <lineage>
        <taxon>Archaea</taxon>
        <taxon>Thermoproteota</taxon>
        <taxon>Thermoprotei</taxon>
        <taxon>Sulfolobales</taxon>
        <taxon>Sulfolobaceae</taxon>
        <taxon>Stygiolobus</taxon>
    </lineage>
</organism>
<sequence>MIETSYEFEYSEKPTVLMEYLSNPENLVKYFKPAKKMEKIGPDEWILYLHRFKTVKSKLTRVITNREIEFIITSLEWPKFKMALIIYILPTVNMTKIRIKFIYDGPIENTSRKEMEEAYKTIAISLNADIKKYCEEKKCYTEEKDSTKKSDNMSFKGLKIYEMKTVLRKEIKKSELDKILDQAAIDSIDKDIIVIIENGNGIIRFHFSNGDLVEKEGDLDKLGDNLKVIIKST</sequence>
<dbReference type="AlphaFoldDB" id="A0A650CPV4"/>
<dbReference type="OrthoDB" id="42612at2157"/>
<dbReference type="Proteomes" id="UP000423396">
    <property type="component" value="Chromosome"/>
</dbReference>
<protein>
    <recommendedName>
        <fullName evidence="3">DUF3211 domain-containing protein</fullName>
    </recommendedName>
</protein>
<dbReference type="GeneID" id="42798877"/>
<dbReference type="KEGG" id="sazo:D1868_07360"/>
<dbReference type="EMBL" id="CP045483">
    <property type="protein sequence ID" value="QGR19813.1"/>
    <property type="molecule type" value="Genomic_DNA"/>
</dbReference>
<dbReference type="SUPFAM" id="SSF55961">
    <property type="entry name" value="Bet v1-like"/>
    <property type="match status" value="1"/>
</dbReference>
<reference evidence="1 2" key="1">
    <citation type="submission" date="2019-10" db="EMBL/GenBank/DDBJ databases">
        <title>Genome Sequences from Six Type Strain Members of the Archaeal Family Sulfolobaceae: Acidianus ambivalens, Acidianus infernus, Metallosphaera prunae, Stygiolobus azoricus, Sulfolobus metallicus, and Sulfurisphaera ohwakuensis.</title>
        <authorList>
            <person name="Counts J.A."/>
            <person name="Kelly R.M."/>
        </authorList>
    </citation>
    <scope>NUCLEOTIDE SEQUENCE [LARGE SCALE GENOMIC DNA]</scope>
    <source>
        <strain evidence="1 2">FC6</strain>
    </source>
</reference>
<evidence type="ECO:0008006" key="3">
    <source>
        <dbReference type="Google" id="ProtNLM"/>
    </source>
</evidence>
<dbReference type="RefSeq" id="WP_156006962.1">
    <property type="nucleotide sequence ID" value="NZ_CP045483.1"/>
</dbReference>
<name>A0A650CPV4_9CREN</name>
<proteinExistence type="predicted"/>
<keyword evidence="2" id="KW-1185">Reference proteome</keyword>
<evidence type="ECO:0000313" key="2">
    <source>
        <dbReference type="Proteomes" id="UP000423396"/>
    </source>
</evidence>
<evidence type="ECO:0000313" key="1">
    <source>
        <dbReference type="EMBL" id="QGR19813.1"/>
    </source>
</evidence>